<dbReference type="Proteomes" id="UP000005713">
    <property type="component" value="Unassembled WGS sequence"/>
</dbReference>
<reference evidence="2 3" key="1">
    <citation type="submission" date="2006-06" db="EMBL/GenBank/DDBJ databases">
        <authorList>
            <person name="Moran M.A."/>
            <person name="Ferriera S."/>
            <person name="Johnson J."/>
            <person name="Kravitz S."/>
            <person name="Beeson K."/>
            <person name="Sutton G."/>
            <person name="Rogers Y.-H."/>
            <person name="Friedman R."/>
            <person name="Frazier M."/>
            <person name="Venter J.C."/>
        </authorList>
    </citation>
    <scope>NUCLEOTIDE SEQUENCE [LARGE SCALE GENOMIC DNA]</scope>
    <source>
        <strain evidence="2 3">E-37</strain>
    </source>
</reference>
<proteinExistence type="predicted"/>
<dbReference type="AlphaFoldDB" id="A3JXR7"/>
<keyword evidence="2" id="KW-0808">Transferase</keyword>
<organism evidence="2 3">
    <name type="scientific">Sagittula stellata (strain ATCC 700073 / DSM 11524 / E-37)</name>
    <dbReference type="NCBI Taxonomy" id="388399"/>
    <lineage>
        <taxon>Bacteria</taxon>
        <taxon>Pseudomonadati</taxon>
        <taxon>Pseudomonadota</taxon>
        <taxon>Alphaproteobacteria</taxon>
        <taxon>Rhodobacterales</taxon>
        <taxon>Roseobacteraceae</taxon>
        <taxon>Sagittula</taxon>
    </lineage>
</organism>
<name>A3JXR7_SAGS3</name>
<accession>A3JXR7</accession>
<keyword evidence="1" id="KW-0472">Membrane</keyword>
<protein>
    <submittedName>
        <fullName evidence="2">Aspartate carbamoyltransferase catalytic subunit</fullName>
        <ecNumber evidence="2">2.1.3.2</ecNumber>
    </submittedName>
</protein>
<dbReference type="eggNOG" id="ENOG502ZRH0">
    <property type="taxonomic scope" value="Bacteria"/>
</dbReference>
<evidence type="ECO:0000256" key="1">
    <source>
        <dbReference type="SAM" id="Phobius"/>
    </source>
</evidence>
<evidence type="ECO:0000313" key="3">
    <source>
        <dbReference type="Proteomes" id="UP000005713"/>
    </source>
</evidence>
<evidence type="ECO:0000313" key="2">
    <source>
        <dbReference type="EMBL" id="EBA10303.1"/>
    </source>
</evidence>
<comment type="caution">
    <text evidence="2">The sequence shown here is derived from an EMBL/GenBank/DDBJ whole genome shotgun (WGS) entry which is preliminary data.</text>
</comment>
<dbReference type="RefSeq" id="WP_005855030.1">
    <property type="nucleotide sequence ID" value="NZ_AAYA01000001.1"/>
</dbReference>
<dbReference type="EMBL" id="AAYA01000001">
    <property type="protein sequence ID" value="EBA10303.1"/>
    <property type="molecule type" value="Genomic_DNA"/>
</dbReference>
<dbReference type="OrthoDB" id="7875742at2"/>
<gene>
    <name evidence="2" type="primary">pyrB</name>
    <name evidence="2" type="ORF">SSE37_19897</name>
</gene>
<keyword evidence="1" id="KW-1133">Transmembrane helix</keyword>
<keyword evidence="3" id="KW-1185">Reference proteome</keyword>
<dbReference type="GO" id="GO:0004070">
    <property type="term" value="F:aspartate carbamoyltransferase activity"/>
    <property type="evidence" value="ECO:0007669"/>
    <property type="project" value="UniProtKB-EC"/>
</dbReference>
<dbReference type="EC" id="2.1.3.2" evidence="2"/>
<feature type="transmembrane region" description="Helical" evidence="1">
    <location>
        <begin position="159"/>
        <end position="178"/>
    </location>
</feature>
<keyword evidence="1" id="KW-0812">Transmembrane</keyword>
<sequence length="179" mass="18689">MTQIDINGSDNATVHLFHLDLPPQAVERFTAMAGTGEWPLKYALGATKLRPGFVETVDVRDLGAMPLSQYMSEAYDLPAKALGADAARVDALTGHVVILPPQAFESTSQTLNVNTPLRHVGSWSSAPVKARSASLRSTSAEGVLSGGTEASSTGGLSRAILITALALVALVVLVLVLVL</sequence>